<dbReference type="Pfam" id="PF02204">
    <property type="entry name" value="VPS9"/>
    <property type="match status" value="1"/>
</dbReference>
<dbReference type="SUPFAM" id="SSF109993">
    <property type="entry name" value="VPS9 domain"/>
    <property type="match status" value="1"/>
</dbReference>
<evidence type="ECO:0000259" key="2">
    <source>
        <dbReference type="PROSITE" id="PS51205"/>
    </source>
</evidence>
<feature type="domain" description="Ras-associating" evidence="1">
    <location>
        <begin position="196"/>
        <end position="263"/>
    </location>
</feature>
<sequence length="281" mass="31993">MHKCVLKPLKSVIEVILHDFQVNSGALQQLRENLALAKSKMPQDLGVDGAVPPDSVAIEKIRQKFLNMRKMYSPDQKVSLLLRVCKLIYTIMQDNSRRMYGADDFLPMLTYVVAQCDMPQLDTEVQYMMELLDPTLLQGEGGYYLTSAYGAMALIKNFQEEQAAQVLSSEARNTLHQWHRRRTALRSVPSVDDFQPYTTTEEVCSLCAYKFKIPDPENYALFLITEGTSQQLAPDTHPQQIKAELHSRPLAQVFHFVYRRVANLNLCTPADFNNGNCLQVD</sequence>
<dbReference type="InterPro" id="IPR037191">
    <property type="entry name" value="VPS9_dom_sf"/>
</dbReference>
<dbReference type="InterPro" id="IPR000159">
    <property type="entry name" value="RA_dom"/>
</dbReference>
<accession>A0ABV0MNR0</accession>
<comment type="caution">
    <text evidence="3">The sequence shown here is derived from an EMBL/GenBank/DDBJ whole genome shotgun (WGS) entry which is preliminary data.</text>
</comment>
<dbReference type="PROSITE" id="PS51205">
    <property type="entry name" value="VPS9"/>
    <property type="match status" value="1"/>
</dbReference>
<dbReference type="InterPro" id="IPR045046">
    <property type="entry name" value="Vps9-like"/>
</dbReference>
<keyword evidence="4" id="KW-1185">Reference proteome</keyword>
<dbReference type="PANTHER" id="PTHR23101">
    <property type="entry name" value="RAB GDP/GTP EXCHANGE FACTOR"/>
    <property type="match status" value="1"/>
</dbReference>
<dbReference type="SMART" id="SM00167">
    <property type="entry name" value="VPS9"/>
    <property type="match status" value="1"/>
</dbReference>
<dbReference type="EMBL" id="JAHRIO010010069">
    <property type="protein sequence ID" value="MEQ2160698.1"/>
    <property type="molecule type" value="Genomic_DNA"/>
</dbReference>
<dbReference type="PANTHER" id="PTHR23101:SF51">
    <property type="entry name" value="RAS AND RAB INTERACTOR 2"/>
    <property type="match status" value="1"/>
</dbReference>
<feature type="domain" description="VPS9" evidence="2">
    <location>
        <begin position="24"/>
        <end position="164"/>
    </location>
</feature>
<evidence type="ECO:0000313" key="4">
    <source>
        <dbReference type="Proteomes" id="UP001476798"/>
    </source>
</evidence>
<dbReference type="Gene3D" id="1.20.1050.80">
    <property type="entry name" value="VPS9 domain"/>
    <property type="match status" value="1"/>
</dbReference>
<dbReference type="PROSITE" id="PS50200">
    <property type="entry name" value="RA"/>
    <property type="match status" value="1"/>
</dbReference>
<proteinExistence type="predicted"/>
<reference evidence="3 4" key="1">
    <citation type="submission" date="2021-06" db="EMBL/GenBank/DDBJ databases">
        <authorList>
            <person name="Palmer J.M."/>
        </authorList>
    </citation>
    <scope>NUCLEOTIDE SEQUENCE [LARGE SCALE GENOMIC DNA]</scope>
    <source>
        <strain evidence="3 4">GA_2019</strain>
        <tissue evidence="3">Muscle</tissue>
    </source>
</reference>
<dbReference type="SMART" id="SM00314">
    <property type="entry name" value="RA"/>
    <property type="match status" value="1"/>
</dbReference>
<dbReference type="InterPro" id="IPR003123">
    <property type="entry name" value="VPS9"/>
</dbReference>
<organism evidence="3 4">
    <name type="scientific">Goodea atripinnis</name>
    <dbReference type="NCBI Taxonomy" id="208336"/>
    <lineage>
        <taxon>Eukaryota</taxon>
        <taxon>Metazoa</taxon>
        <taxon>Chordata</taxon>
        <taxon>Craniata</taxon>
        <taxon>Vertebrata</taxon>
        <taxon>Euteleostomi</taxon>
        <taxon>Actinopterygii</taxon>
        <taxon>Neopterygii</taxon>
        <taxon>Teleostei</taxon>
        <taxon>Neoteleostei</taxon>
        <taxon>Acanthomorphata</taxon>
        <taxon>Ovalentaria</taxon>
        <taxon>Atherinomorphae</taxon>
        <taxon>Cyprinodontiformes</taxon>
        <taxon>Goodeidae</taxon>
        <taxon>Goodea</taxon>
    </lineage>
</organism>
<gene>
    <name evidence="3" type="primary">RIN2_1</name>
    <name evidence="3" type="ORF">GOODEAATRI_002127</name>
</gene>
<dbReference type="Proteomes" id="UP001476798">
    <property type="component" value="Unassembled WGS sequence"/>
</dbReference>
<evidence type="ECO:0000259" key="1">
    <source>
        <dbReference type="PROSITE" id="PS50200"/>
    </source>
</evidence>
<evidence type="ECO:0000313" key="3">
    <source>
        <dbReference type="EMBL" id="MEQ2160698.1"/>
    </source>
</evidence>
<dbReference type="Pfam" id="PF00788">
    <property type="entry name" value="RA"/>
    <property type="match status" value="1"/>
</dbReference>
<name>A0ABV0MNR0_9TELE</name>
<protein>
    <submittedName>
        <fullName evidence="3">E3 ubiquitin protein ligase rin2</fullName>
    </submittedName>
</protein>